<dbReference type="Pfam" id="PF06910">
    <property type="entry name" value="MEA1"/>
    <property type="match status" value="1"/>
</dbReference>
<dbReference type="PANTHER" id="PTHR17005">
    <property type="entry name" value="MALE-ENHANCED ANTIGEN-1"/>
    <property type="match status" value="1"/>
</dbReference>
<dbReference type="GO" id="GO:0030154">
    <property type="term" value="P:cell differentiation"/>
    <property type="evidence" value="ECO:0007669"/>
    <property type="project" value="UniProtKB-KW"/>
</dbReference>
<evidence type="ECO:0000256" key="6">
    <source>
        <dbReference type="ARBA" id="ARBA00022871"/>
    </source>
</evidence>
<proteinExistence type="predicted"/>
<evidence type="ECO:0000313" key="8">
    <source>
        <dbReference type="EMBL" id="GFR93454.1"/>
    </source>
</evidence>
<evidence type="ECO:0000256" key="7">
    <source>
        <dbReference type="SAM" id="MobiDB-lite"/>
    </source>
</evidence>
<dbReference type="EMBL" id="BMAT01001841">
    <property type="protein sequence ID" value="GFR93454.1"/>
    <property type="molecule type" value="Genomic_DNA"/>
</dbReference>
<dbReference type="Proteomes" id="UP000762676">
    <property type="component" value="Unassembled WGS sequence"/>
</dbReference>
<gene>
    <name evidence="8" type="ORF">ElyMa_000893200</name>
</gene>
<organism evidence="8 9">
    <name type="scientific">Elysia marginata</name>
    <dbReference type="NCBI Taxonomy" id="1093978"/>
    <lineage>
        <taxon>Eukaryota</taxon>
        <taxon>Metazoa</taxon>
        <taxon>Spiralia</taxon>
        <taxon>Lophotrochozoa</taxon>
        <taxon>Mollusca</taxon>
        <taxon>Gastropoda</taxon>
        <taxon>Heterobranchia</taxon>
        <taxon>Euthyneura</taxon>
        <taxon>Panpulmonata</taxon>
        <taxon>Sacoglossa</taxon>
        <taxon>Placobranchoidea</taxon>
        <taxon>Plakobranchidae</taxon>
        <taxon>Elysia</taxon>
    </lineage>
</organism>
<dbReference type="InterPro" id="IPR009685">
    <property type="entry name" value="MEA1"/>
</dbReference>
<evidence type="ECO:0000256" key="3">
    <source>
        <dbReference type="ARBA" id="ARBA00022473"/>
    </source>
</evidence>
<evidence type="ECO:0000256" key="1">
    <source>
        <dbReference type="ARBA" id="ARBA00002540"/>
    </source>
</evidence>
<keyword evidence="3" id="KW-0217">Developmental protein</keyword>
<dbReference type="AlphaFoldDB" id="A0AAV4H6Q6"/>
<feature type="compositionally biased region" description="Polar residues" evidence="7">
    <location>
        <begin position="121"/>
        <end position="130"/>
    </location>
</feature>
<sequence>MIPRTNVMAPVPKDTNKPQNNNMDASDAESFHNPNLAGTINEGNSDSSDEEYQDMVVPGGYSLLPSEPGNHQDESDSDVESGDERDSSLSLQNDSQSHALEGANLEAGVETIPDAVLASEAGSSTPTTHVSESEDMGNPAAREKYPHGKIPSYLHVPSLPKEKEGHLWNEKRTGGKRQTLDKGDESAILKAMSGFQLPPDSIPAWAKNIPEDQWRQKIHNRIVSYGDATYTPSQSFSQGPGESSSGVSPDEQWVAEFPDDA</sequence>
<dbReference type="GO" id="GO:0007283">
    <property type="term" value="P:spermatogenesis"/>
    <property type="evidence" value="ECO:0007669"/>
    <property type="project" value="UniProtKB-KW"/>
</dbReference>
<keyword evidence="5" id="KW-0221">Differentiation</keyword>
<name>A0AAV4H6Q6_9GAST</name>
<protein>
    <recommendedName>
        <fullName evidence="2">Male-enhanced antigen 1</fullName>
    </recommendedName>
</protein>
<feature type="compositionally biased region" description="Polar residues" evidence="7">
    <location>
        <begin position="32"/>
        <end position="46"/>
    </location>
</feature>
<accession>A0AAV4H6Q6</accession>
<keyword evidence="6" id="KW-0744">Spermatogenesis</keyword>
<feature type="compositionally biased region" description="Polar residues" evidence="7">
    <location>
        <begin position="230"/>
        <end position="247"/>
    </location>
</feature>
<reference evidence="8 9" key="1">
    <citation type="journal article" date="2021" name="Elife">
        <title>Chloroplast acquisition without the gene transfer in kleptoplastic sea slugs, Plakobranchus ocellatus.</title>
        <authorList>
            <person name="Maeda T."/>
            <person name="Takahashi S."/>
            <person name="Yoshida T."/>
            <person name="Shimamura S."/>
            <person name="Takaki Y."/>
            <person name="Nagai Y."/>
            <person name="Toyoda A."/>
            <person name="Suzuki Y."/>
            <person name="Arimoto A."/>
            <person name="Ishii H."/>
            <person name="Satoh N."/>
            <person name="Nishiyama T."/>
            <person name="Hasebe M."/>
            <person name="Maruyama T."/>
            <person name="Minagawa J."/>
            <person name="Obokata J."/>
            <person name="Shigenobu S."/>
        </authorList>
    </citation>
    <scope>NUCLEOTIDE SEQUENCE [LARGE SCALE GENOMIC DNA]</scope>
</reference>
<evidence type="ECO:0000256" key="5">
    <source>
        <dbReference type="ARBA" id="ARBA00022782"/>
    </source>
</evidence>
<keyword evidence="9" id="KW-1185">Reference proteome</keyword>
<feature type="region of interest" description="Disordered" evidence="7">
    <location>
        <begin position="1"/>
        <end position="158"/>
    </location>
</feature>
<comment type="function">
    <text evidence="1">May play an important role in spermatogenesis and/or testis development.</text>
</comment>
<feature type="region of interest" description="Disordered" evidence="7">
    <location>
        <begin position="228"/>
        <end position="261"/>
    </location>
</feature>
<evidence type="ECO:0000256" key="4">
    <source>
        <dbReference type="ARBA" id="ARBA00022553"/>
    </source>
</evidence>
<evidence type="ECO:0000256" key="2">
    <source>
        <dbReference type="ARBA" id="ARBA00022245"/>
    </source>
</evidence>
<evidence type="ECO:0000313" key="9">
    <source>
        <dbReference type="Proteomes" id="UP000762676"/>
    </source>
</evidence>
<comment type="caution">
    <text evidence="8">The sequence shown here is derived from an EMBL/GenBank/DDBJ whole genome shotgun (WGS) entry which is preliminary data.</text>
</comment>
<keyword evidence="4" id="KW-0597">Phosphoprotein</keyword>
<feature type="compositionally biased region" description="Low complexity" evidence="7">
    <location>
        <begin position="88"/>
        <end position="97"/>
    </location>
</feature>